<reference evidence="2" key="1">
    <citation type="submission" date="2022-06" db="EMBL/GenBank/DDBJ databases">
        <title>Genome Sequence of Candolleomyces eurysporus.</title>
        <authorList>
            <person name="Buettner E."/>
        </authorList>
    </citation>
    <scope>NUCLEOTIDE SEQUENCE</scope>
    <source>
        <strain evidence="2">VTCC 930004</strain>
    </source>
</reference>
<dbReference type="Proteomes" id="UP001140091">
    <property type="component" value="Unassembled WGS sequence"/>
</dbReference>
<feature type="compositionally biased region" description="Pro residues" evidence="1">
    <location>
        <begin position="506"/>
        <end position="517"/>
    </location>
</feature>
<feature type="non-terminal residue" evidence="2">
    <location>
        <position position="636"/>
    </location>
</feature>
<protein>
    <recommendedName>
        <fullName evidence="4">NYN domain-containing protein</fullName>
    </recommendedName>
</protein>
<feature type="compositionally biased region" description="Polar residues" evidence="1">
    <location>
        <begin position="278"/>
        <end position="289"/>
    </location>
</feature>
<dbReference type="AlphaFoldDB" id="A0A9W8J8I1"/>
<accession>A0A9W8J8I1</accession>
<comment type="caution">
    <text evidence="2">The sequence shown here is derived from an EMBL/GenBank/DDBJ whole genome shotgun (WGS) entry which is preliminary data.</text>
</comment>
<keyword evidence="3" id="KW-1185">Reference proteome</keyword>
<dbReference type="EMBL" id="JANBPK010000850">
    <property type="protein sequence ID" value="KAJ2930090.1"/>
    <property type="molecule type" value="Genomic_DNA"/>
</dbReference>
<feature type="compositionally biased region" description="Low complexity" evidence="1">
    <location>
        <begin position="292"/>
        <end position="305"/>
    </location>
</feature>
<proteinExistence type="predicted"/>
<sequence>MNEPPSVSILWDATAEPAPDLCGFEVVEAIRSAARPLGFVKAFKLYADIAGFDSFSHDFRFQVQCSGVTLVDTASSGRLGSATKMILVDSFIQALDNPSSSILILTIDPDICYGVSLLRLRGFRVFILSPSESHPSLGQFSMEGSSDNSMLLSERQVQQTPQRPHTSGHGRRASLRVPVQGSGNMRELSEQDILPTPTIQAFREQFTANSSLRASSVSMTRPSIPSISRSMTVSPHSRSSSSADQIFRTPKATVETDDEEDGDYITLTPPKQRKEKTPTSNGRSDNTPEPRSGSLSSNSNSSGFSIVPPALSTELMHKGANVTSNEKSASTSANVPSLVNKQEQASNAPVGPASPDRPNPLIQLPPVVPDETSNSVSAAQSEGRQDLGLIIPPTRSEVKQPTPRRSTFPSFFSPPPLSPDRTPLVPISSLPASRPATAAPSLDTLRTALSNNGKAATPMVPKQPLSSGTLLAQAQQTPKPASAPPPASITKLFTPPKTPAVKAVPPVAPSPKAPTLPAPGSSSVPKPIAAPTRAAGTTPQPTASASSSTLPTPPPPVAPHFAVLVQHLKKLRDKGQNDVDRSSLGVALPKLQSDVYAKAQVAHFAKPLRRYCEAAENAGIVVLKGPERLSLHPAYH</sequence>
<organism evidence="2 3">
    <name type="scientific">Candolleomyces eurysporus</name>
    <dbReference type="NCBI Taxonomy" id="2828524"/>
    <lineage>
        <taxon>Eukaryota</taxon>
        <taxon>Fungi</taxon>
        <taxon>Dikarya</taxon>
        <taxon>Basidiomycota</taxon>
        <taxon>Agaricomycotina</taxon>
        <taxon>Agaricomycetes</taxon>
        <taxon>Agaricomycetidae</taxon>
        <taxon>Agaricales</taxon>
        <taxon>Agaricineae</taxon>
        <taxon>Psathyrellaceae</taxon>
        <taxon>Candolleomyces</taxon>
    </lineage>
</organism>
<feature type="region of interest" description="Disordered" evidence="1">
    <location>
        <begin position="137"/>
        <end position="193"/>
    </location>
</feature>
<gene>
    <name evidence="2" type="ORF">H1R20_g7014</name>
</gene>
<evidence type="ECO:0008006" key="4">
    <source>
        <dbReference type="Google" id="ProtNLM"/>
    </source>
</evidence>
<feature type="region of interest" description="Disordered" evidence="1">
    <location>
        <begin position="341"/>
        <end position="553"/>
    </location>
</feature>
<feature type="compositionally biased region" description="Polar residues" evidence="1">
    <location>
        <begin position="210"/>
        <end position="244"/>
    </location>
</feature>
<dbReference type="OrthoDB" id="2994818at2759"/>
<feature type="compositionally biased region" description="Polar residues" evidence="1">
    <location>
        <begin position="371"/>
        <end position="382"/>
    </location>
</feature>
<evidence type="ECO:0000313" key="3">
    <source>
        <dbReference type="Proteomes" id="UP001140091"/>
    </source>
</evidence>
<name>A0A9W8J8I1_9AGAR</name>
<dbReference type="CDD" id="cd10910">
    <property type="entry name" value="PIN_limkain_b1_N_like"/>
    <property type="match status" value="1"/>
</dbReference>
<feature type="region of interest" description="Disordered" evidence="1">
    <location>
        <begin position="210"/>
        <end position="307"/>
    </location>
</feature>
<evidence type="ECO:0000256" key="1">
    <source>
        <dbReference type="SAM" id="MobiDB-lite"/>
    </source>
</evidence>
<feature type="compositionally biased region" description="Low complexity" evidence="1">
    <location>
        <begin position="401"/>
        <end position="411"/>
    </location>
</feature>
<feature type="compositionally biased region" description="Low complexity" evidence="1">
    <location>
        <begin position="534"/>
        <end position="550"/>
    </location>
</feature>
<evidence type="ECO:0000313" key="2">
    <source>
        <dbReference type="EMBL" id="KAJ2930090.1"/>
    </source>
</evidence>
<feature type="compositionally biased region" description="Polar residues" evidence="1">
    <location>
        <begin position="137"/>
        <end position="165"/>
    </location>
</feature>